<dbReference type="RefSeq" id="XP_001708064.1">
    <property type="nucleotide sequence ID" value="XM_001708012.1"/>
</dbReference>
<dbReference type="Pfam" id="PF16969">
    <property type="entry name" value="SRP68"/>
    <property type="match status" value="1"/>
</dbReference>
<evidence type="ECO:0000256" key="2">
    <source>
        <dbReference type="ARBA" id="ARBA00004604"/>
    </source>
</evidence>
<evidence type="ECO:0000256" key="6">
    <source>
        <dbReference type="ARBA" id="ARBA00023135"/>
    </source>
</evidence>
<dbReference type="GO" id="GO:0006614">
    <property type="term" value="P:SRP-dependent cotranslational protein targeting to membrane"/>
    <property type="evidence" value="ECO:0000318"/>
    <property type="project" value="GO_Central"/>
</dbReference>
<dbReference type="OMA" id="THRAIHA"/>
<dbReference type="Gene3D" id="1.10.3450.40">
    <property type="entry name" value="Signal recognition particle, SRP68 subunit, RNA-binding domain"/>
    <property type="match status" value="1"/>
</dbReference>
<dbReference type="InterPro" id="IPR038253">
    <property type="entry name" value="SRP68_N_sf"/>
</dbReference>
<evidence type="ECO:0000313" key="11">
    <source>
        <dbReference type="Proteomes" id="UP000001548"/>
    </source>
</evidence>
<keyword evidence="4" id="KW-0963">Cytoplasm</keyword>
<dbReference type="GO" id="GO:0005047">
    <property type="term" value="F:signal recognition particle binding"/>
    <property type="evidence" value="ECO:0000318"/>
    <property type="project" value="GO_Central"/>
</dbReference>
<evidence type="ECO:0000256" key="8">
    <source>
        <dbReference type="ARBA" id="ARBA00023274"/>
    </source>
</evidence>
<comment type="subcellular location">
    <subcellularLocation>
        <location evidence="1">Cytoplasm</location>
    </subcellularLocation>
    <subcellularLocation>
        <location evidence="2">Nucleus</location>
        <location evidence="2">Nucleolus</location>
    </subcellularLocation>
</comment>
<reference evidence="10 11" key="1">
    <citation type="journal article" date="2007" name="Science">
        <title>Genomic minimalism in the early diverging intestinal parasite Giardia lamblia.</title>
        <authorList>
            <person name="Morrison H.G."/>
            <person name="McArthur A.G."/>
            <person name="Gillin F.D."/>
            <person name="Aley S.B."/>
            <person name="Adam R.D."/>
            <person name="Olsen G.J."/>
            <person name="Best A.A."/>
            <person name="Cande W.Z."/>
            <person name="Chen F."/>
            <person name="Cipriano M.J."/>
            <person name="Davids B.J."/>
            <person name="Dawson S.C."/>
            <person name="Elmendorf H.G."/>
            <person name="Hehl A.B."/>
            <person name="Holder M.E."/>
            <person name="Huse S.M."/>
            <person name="Kim U.U."/>
            <person name="Lasek-Nesselquist E."/>
            <person name="Manning G."/>
            <person name="Nigam A."/>
            <person name="Nixon J.E."/>
            <person name="Palm D."/>
            <person name="Passamaneck N.E."/>
            <person name="Prabhu A."/>
            <person name="Reich C.I."/>
            <person name="Reiner D.S."/>
            <person name="Samuelson J."/>
            <person name="Svard S.G."/>
            <person name="Sogin M.L."/>
        </authorList>
    </citation>
    <scope>NUCLEOTIDE SEQUENCE [LARGE SCALE GENOMIC DNA]</scope>
    <source>
        <strain evidence="10 11">WB C6</strain>
    </source>
</reference>
<comment type="caution">
    <text evidence="10">The sequence shown here is derived from an EMBL/GenBank/DDBJ whole genome shotgun (WGS) entry which is preliminary data.</text>
</comment>
<dbReference type="GO" id="GO:0005730">
    <property type="term" value="C:nucleolus"/>
    <property type="evidence" value="ECO:0007669"/>
    <property type="project" value="UniProtKB-SubCell"/>
</dbReference>
<proteinExistence type="inferred from homology"/>
<dbReference type="VEuPathDB" id="GiardiaDB:GL50803_8916"/>
<dbReference type="GeneID" id="5700973"/>
<dbReference type="GO" id="GO:0030942">
    <property type="term" value="F:endoplasmic reticulum signal peptide binding"/>
    <property type="evidence" value="ECO:0007669"/>
    <property type="project" value="InterPro"/>
</dbReference>
<evidence type="ECO:0000256" key="5">
    <source>
        <dbReference type="ARBA" id="ARBA00022884"/>
    </source>
</evidence>
<keyword evidence="8" id="KW-0687">Ribonucleoprotein</keyword>
<accession>A8BBT9</accession>
<evidence type="ECO:0000313" key="10">
    <source>
        <dbReference type="EMBL" id="KAE8305238.1"/>
    </source>
</evidence>
<evidence type="ECO:0000256" key="3">
    <source>
        <dbReference type="ARBA" id="ARBA00009352"/>
    </source>
</evidence>
<keyword evidence="5" id="KW-0694">RNA-binding</keyword>
<sequence length="607" mass="67673">MPALNVVSIVYAARRDDGYVVSDFKRYRNRCAHRIAHYRHTVGVKSIFYRDENDLPEEHRSPSAYENLLLLVLFEAERALGEAMQAHQAMQTDALYSKMRRRVFTRLHRAVERASVVETLGKKGSAVYASCLFYMHYLRGVLKHEREDYTAAASDFDVAKALLDKMKAAPGADLAGLQFFSDEIEKRRNYCIYMVSAFVDDPVVAKLLDNERSQIVAETIAGLATADDMEFGAALDLCLLTGRTSLARPQGPLSKRLEPLLEARSSIGDPSSIVCELLSGYEAFYGCATQFYFGSKDEALRKTLSEVSIGLKTAGKKLAIYKVWLARFRTLCLVYREKTGSFDKPRLDAILRVLNGEMRLLKLISGLTMVIYRLVYFQEEIFLIDTDTAPAVSLGSLPLKGKGALTLIVETIAVLEGMTAPTHRAIHALNATNDPLLSLLLALHSFESALFLCNKHQEDVSGDAENNKLKKDLLRQASSRFSQLSAASATVKPDLIQSKITELGGLFPGLVSLLIGVLKNDKLFSNIATLSTNRLIVLMVEAQKRMDPVVFQLYGLLPPPYTEDMVPDLLVPDFIMNSSVDEPERESSKEVVEKADVPKKKRFFGLF</sequence>
<dbReference type="GO" id="GO:0008312">
    <property type="term" value="F:7S RNA binding"/>
    <property type="evidence" value="ECO:0007669"/>
    <property type="project" value="InterPro"/>
</dbReference>
<dbReference type="STRING" id="184922.A8BBT9"/>
<protein>
    <recommendedName>
        <fullName evidence="9">Signal recognition particle subunit SRP68</fullName>
    </recommendedName>
</protein>
<dbReference type="PANTHER" id="PTHR12860">
    <property type="entry name" value="SIGNAL RECOGNITION PARTICLE 68 KDA PROTEIN"/>
    <property type="match status" value="1"/>
</dbReference>
<evidence type="ECO:0000256" key="9">
    <source>
        <dbReference type="ARBA" id="ARBA00029498"/>
    </source>
</evidence>
<organism evidence="10 11">
    <name type="scientific">Giardia intestinalis (strain ATCC 50803 / WB clone C6)</name>
    <name type="common">Giardia lamblia</name>
    <dbReference type="NCBI Taxonomy" id="184922"/>
    <lineage>
        <taxon>Eukaryota</taxon>
        <taxon>Metamonada</taxon>
        <taxon>Diplomonadida</taxon>
        <taxon>Hexamitidae</taxon>
        <taxon>Giardiinae</taxon>
        <taxon>Giardia</taxon>
    </lineage>
</organism>
<dbReference type="HOGENOM" id="CLU_450133_0_0_1"/>
<evidence type="ECO:0000256" key="7">
    <source>
        <dbReference type="ARBA" id="ARBA00023242"/>
    </source>
</evidence>
<evidence type="ECO:0000256" key="1">
    <source>
        <dbReference type="ARBA" id="ARBA00004496"/>
    </source>
</evidence>
<keyword evidence="7" id="KW-0539">Nucleus</keyword>
<dbReference type="AlphaFoldDB" id="A8BBT9"/>
<gene>
    <name evidence="10" type="ORF">GL50803_008916</name>
</gene>
<dbReference type="GO" id="GO:0005786">
    <property type="term" value="C:signal recognition particle, endoplasmic reticulum targeting"/>
    <property type="evidence" value="ECO:0000318"/>
    <property type="project" value="GO_Central"/>
</dbReference>
<dbReference type="EMBL" id="AACB03000001">
    <property type="protein sequence ID" value="KAE8305238.1"/>
    <property type="molecule type" value="Genomic_DNA"/>
</dbReference>
<keyword evidence="11" id="KW-1185">Reference proteome</keyword>
<keyword evidence="6" id="KW-0733">Signal recognition particle</keyword>
<dbReference type="Proteomes" id="UP000001548">
    <property type="component" value="Unassembled WGS sequence"/>
</dbReference>
<evidence type="ECO:0000256" key="4">
    <source>
        <dbReference type="ARBA" id="ARBA00022490"/>
    </source>
</evidence>
<dbReference type="PANTHER" id="PTHR12860:SF0">
    <property type="entry name" value="SIGNAL RECOGNITION PARTICLE SUBUNIT SRP68"/>
    <property type="match status" value="1"/>
</dbReference>
<comment type="similarity">
    <text evidence="3">Belongs to the SRP68 family.</text>
</comment>
<dbReference type="KEGG" id="gla:GL50803_008916"/>
<name>A8BBT9_GIAIC</name>
<dbReference type="InterPro" id="IPR026258">
    <property type="entry name" value="SRP68"/>
</dbReference>